<dbReference type="EMBL" id="OZ004255">
    <property type="protein sequence ID" value="CAK7899733.1"/>
    <property type="molecule type" value="Genomic_DNA"/>
</dbReference>
<dbReference type="InterPro" id="IPR014752">
    <property type="entry name" value="Arrestin-like_C"/>
</dbReference>
<proteinExistence type="predicted"/>
<dbReference type="PANTHER" id="PTHR12507">
    <property type="entry name" value="REDUCED GROWTH PHENOTYPE 1 RGP1, YEAST -RELATED"/>
    <property type="match status" value="1"/>
</dbReference>
<evidence type="ECO:0000313" key="3">
    <source>
        <dbReference type="Proteomes" id="UP001497600"/>
    </source>
</evidence>
<protein>
    <recommendedName>
        <fullName evidence="4">Rgp1-domain-containing protein</fullName>
    </recommendedName>
</protein>
<evidence type="ECO:0008006" key="4">
    <source>
        <dbReference type="Google" id="ProtNLM"/>
    </source>
</evidence>
<feature type="compositionally biased region" description="Low complexity" evidence="1">
    <location>
        <begin position="420"/>
        <end position="429"/>
    </location>
</feature>
<evidence type="ECO:0000256" key="1">
    <source>
        <dbReference type="SAM" id="MobiDB-lite"/>
    </source>
</evidence>
<reference evidence="2 3" key="1">
    <citation type="submission" date="2024-01" db="EMBL/GenBank/DDBJ databases">
        <authorList>
            <consortium name="Genoscope - CEA"/>
            <person name="William W."/>
        </authorList>
    </citation>
    <scope>NUCLEOTIDE SEQUENCE [LARGE SCALE GENOMIC DNA]</scope>
    <source>
        <strain evidence="2 3">29B2s-10</strain>
    </source>
</reference>
<dbReference type="InterPro" id="IPR014848">
    <property type="entry name" value="Rgp1"/>
</dbReference>
<feature type="compositionally biased region" description="Polar residues" evidence="1">
    <location>
        <begin position="596"/>
        <end position="611"/>
    </location>
</feature>
<organism evidence="2 3">
    <name type="scientific">[Candida] anglica</name>
    <dbReference type="NCBI Taxonomy" id="148631"/>
    <lineage>
        <taxon>Eukaryota</taxon>
        <taxon>Fungi</taxon>
        <taxon>Dikarya</taxon>
        <taxon>Ascomycota</taxon>
        <taxon>Saccharomycotina</taxon>
        <taxon>Pichiomycetes</taxon>
        <taxon>Debaryomycetaceae</taxon>
        <taxon>Kurtzmaniella</taxon>
    </lineage>
</organism>
<dbReference type="Proteomes" id="UP001497600">
    <property type="component" value="Chromosome C"/>
</dbReference>
<accession>A0ABP0EBM9</accession>
<gene>
    <name evidence="2" type="ORF">CAAN4_C04016</name>
</gene>
<feature type="region of interest" description="Disordered" evidence="1">
    <location>
        <begin position="584"/>
        <end position="616"/>
    </location>
</feature>
<dbReference type="Gene3D" id="2.60.40.640">
    <property type="match status" value="1"/>
</dbReference>
<name>A0ABP0EBM9_9ASCO</name>
<keyword evidence="3" id="KW-1185">Reference proteome</keyword>
<dbReference type="Pfam" id="PF08737">
    <property type="entry name" value="Rgp1"/>
    <property type="match status" value="1"/>
</dbReference>
<feature type="region of interest" description="Disordered" evidence="1">
    <location>
        <begin position="412"/>
        <end position="433"/>
    </location>
</feature>
<evidence type="ECO:0000313" key="2">
    <source>
        <dbReference type="EMBL" id="CAK7899733.1"/>
    </source>
</evidence>
<sequence length="645" mass="72958">MIKHSTSTFLNHFDPQYRKEISDSLVVSLSYLQDNENECLVSFHNILNENVTINPSADEERDNNEVAQTNTGGWFSNMFSGSAEAESKPLHQGTSTSKQLFLGYIQLVGYVVCNYKFDLNDGNTIDMGNTTIGWWNDKDYVSMYNNDDTEPGQEELEDGMTTENILDQVPFIASSIKDRMIVGGKIGGLNDLVVSTGDAREELMIDNSKRYFLHDLVYGFNSLQAPNQSNFQENGEIKNQLSISEITESILPFYSTSQSLLFSDLTLKGGETKTFHIKFPKLNDVPPSYNVRSTGLVADQGLVSIRYSLVVGTSDIQDGGNIQSSTVYFPYEKTQTYVGNEEYLQPDYLQRVVVDHKWNTVIVNSGEDLENIETNENQEEQASVDRSSFLDDLQQLVESDLYTMPKISTKERRRSSLSITTHENNTNGNHHVRDDGLIAQLPKNQKTQYQIRLNNHPLCTLSVSKPFYHIGEDISFVIDMNNEDLSSSIRIAGVIIHLEALEKFPYMTKNLQDKAFNNIYKVGPSMKLNAFAPAIFNQENTQISGFVNIPQHLTPQFQSSRLMDLSYFLVFKFHLNEFETSVVEDGTNGEEEELNPQESAQPLVSNNSHGQSKGVDDVAPFEKFRKYQVDNNGREFTFRLPVVIV</sequence>